<sequence length="499" mass="55136">MGPSLSEVRERLDALRGQIQVLVNEAATAGLSVGVLHEGTLVHTSHYGYQNLREKESPNDDTVYHLASLSKALVAAGLGVLVDEGKLSWDTRLVDIDLSPRFHQRDKEVEAHTTIRDILAHRMGLSMRMNYWAQMEQELLLPPNEAINVLGDLNKLADFRTTIKYNNWTYAVAALIIEKLAGKSVEEFMQETFFRPLGLTRTTFASTPADNCASAHITLSDGTPFEVPSPRIGNGTLLCGAAGMKSSIRDSLVLYDAFLSALEDQTSTGLSSTPGNPIRKAVDLFTTQNKKGTTEYGLGWFLTELPADIGWIGINDGRVKENPIIAIVILGNTLAFADLPDYVGGLILNTILGSDDEVDFVSLVRECKAVSINAPLKTAAQLRAEKKEGTTHLPLESYVGRYVNSMGNLALTVTVLGDAGLRLRLNDLPGTYYDLKHYHDDVFAWDCDRDAEVKRVMFPQLSVEFRKIYFKTDGEGVVKAIHWAYARDEPKGEEFLKQE</sequence>
<gene>
    <name evidence="3" type="ORF">QBC34DRAFT_478225</name>
</gene>
<dbReference type="InterPro" id="IPR001466">
    <property type="entry name" value="Beta-lactam-related"/>
</dbReference>
<evidence type="ECO:0000259" key="1">
    <source>
        <dbReference type="Pfam" id="PF00144"/>
    </source>
</evidence>
<dbReference type="SUPFAM" id="SSF56601">
    <property type="entry name" value="beta-lactamase/transpeptidase-like"/>
    <property type="match status" value="1"/>
</dbReference>
<feature type="domain" description="Beta-lactamase-related" evidence="1">
    <location>
        <begin position="19"/>
        <end position="323"/>
    </location>
</feature>
<dbReference type="AlphaFoldDB" id="A0AAV9G2N2"/>
<evidence type="ECO:0000313" key="3">
    <source>
        <dbReference type="EMBL" id="KAK4443224.1"/>
    </source>
</evidence>
<dbReference type="Pfam" id="PF00144">
    <property type="entry name" value="Beta-lactamase"/>
    <property type="match status" value="1"/>
</dbReference>
<dbReference type="InterPro" id="IPR012338">
    <property type="entry name" value="Beta-lactam/transpept-like"/>
</dbReference>
<dbReference type="InterPro" id="IPR021860">
    <property type="entry name" value="Peptidase_S12_Pab87-rel_C"/>
</dbReference>
<dbReference type="Pfam" id="PF11954">
    <property type="entry name" value="DUF3471"/>
    <property type="match status" value="1"/>
</dbReference>
<dbReference type="PANTHER" id="PTHR43283">
    <property type="entry name" value="BETA-LACTAMASE-RELATED"/>
    <property type="match status" value="1"/>
</dbReference>
<evidence type="ECO:0000313" key="4">
    <source>
        <dbReference type="Proteomes" id="UP001321760"/>
    </source>
</evidence>
<proteinExistence type="predicted"/>
<evidence type="ECO:0000259" key="2">
    <source>
        <dbReference type="Pfam" id="PF11954"/>
    </source>
</evidence>
<dbReference type="Proteomes" id="UP001321760">
    <property type="component" value="Unassembled WGS sequence"/>
</dbReference>
<accession>A0AAV9G2N2</accession>
<reference evidence="3" key="1">
    <citation type="journal article" date="2023" name="Mol. Phylogenet. Evol.">
        <title>Genome-scale phylogeny and comparative genomics of the fungal order Sordariales.</title>
        <authorList>
            <person name="Hensen N."/>
            <person name="Bonometti L."/>
            <person name="Westerberg I."/>
            <person name="Brannstrom I.O."/>
            <person name="Guillou S."/>
            <person name="Cros-Aarteil S."/>
            <person name="Calhoun S."/>
            <person name="Haridas S."/>
            <person name="Kuo A."/>
            <person name="Mondo S."/>
            <person name="Pangilinan J."/>
            <person name="Riley R."/>
            <person name="LaButti K."/>
            <person name="Andreopoulos B."/>
            <person name="Lipzen A."/>
            <person name="Chen C."/>
            <person name="Yan M."/>
            <person name="Daum C."/>
            <person name="Ng V."/>
            <person name="Clum A."/>
            <person name="Steindorff A."/>
            <person name="Ohm R.A."/>
            <person name="Martin F."/>
            <person name="Silar P."/>
            <person name="Natvig D.O."/>
            <person name="Lalanne C."/>
            <person name="Gautier V."/>
            <person name="Ament-Velasquez S.L."/>
            <person name="Kruys A."/>
            <person name="Hutchinson M.I."/>
            <person name="Powell A.J."/>
            <person name="Barry K."/>
            <person name="Miller A.N."/>
            <person name="Grigoriev I.V."/>
            <person name="Debuchy R."/>
            <person name="Gladieux P."/>
            <person name="Hiltunen Thoren M."/>
            <person name="Johannesson H."/>
        </authorList>
    </citation>
    <scope>NUCLEOTIDE SEQUENCE</scope>
    <source>
        <strain evidence="3">PSN243</strain>
    </source>
</reference>
<organism evidence="3 4">
    <name type="scientific">Podospora aff. communis PSN243</name>
    <dbReference type="NCBI Taxonomy" id="3040156"/>
    <lineage>
        <taxon>Eukaryota</taxon>
        <taxon>Fungi</taxon>
        <taxon>Dikarya</taxon>
        <taxon>Ascomycota</taxon>
        <taxon>Pezizomycotina</taxon>
        <taxon>Sordariomycetes</taxon>
        <taxon>Sordariomycetidae</taxon>
        <taxon>Sordariales</taxon>
        <taxon>Podosporaceae</taxon>
        <taxon>Podospora</taxon>
    </lineage>
</organism>
<dbReference type="Gene3D" id="3.40.710.10">
    <property type="entry name" value="DD-peptidase/beta-lactamase superfamily"/>
    <property type="match status" value="1"/>
</dbReference>
<protein>
    <submittedName>
        <fullName evidence="3">Beta-lactamase/transpeptidase-like protein</fullName>
    </submittedName>
</protein>
<dbReference type="Gene3D" id="2.40.128.600">
    <property type="match status" value="1"/>
</dbReference>
<comment type="caution">
    <text evidence="3">The sequence shown here is derived from an EMBL/GenBank/DDBJ whole genome shotgun (WGS) entry which is preliminary data.</text>
</comment>
<keyword evidence="4" id="KW-1185">Reference proteome</keyword>
<name>A0AAV9G2N2_9PEZI</name>
<reference evidence="3" key="2">
    <citation type="submission" date="2023-05" db="EMBL/GenBank/DDBJ databases">
        <authorList>
            <consortium name="Lawrence Berkeley National Laboratory"/>
            <person name="Steindorff A."/>
            <person name="Hensen N."/>
            <person name="Bonometti L."/>
            <person name="Westerberg I."/>
            <person name="Brannstrom I.O."/>
            <person name="Guillou S."/>
            <person name="Cros-Aarteil S."/>
            <person name="Calhoun S."/>
            <person name="Haridas S."/>
            <person name="Kuo A."/>
            <person name="Mondo S."/>
            <person name="Pangilinan J."/>
            <person name="Riley R."/>
            <person name="Labutti K."/>
            <person name="Andreopoulos B."/>
            <person name="Lipzen A."/>
            <person name="Chen C."/>
            <person name="Yanf M."/>
            <person name="Daum C."/>
            <person name="Ng V."/>
            <person name="Clum A."/>
            <person name="Ohm R."/>
            <person name="Martin F."/>
            <person name="Silar P."/>
            <person name="Natvig D."/>
            <person name="Lalanne C."/>
            <person name="Gautier V."/>
            <person name="Ament-Velasquez S.L."/>
            <person name="Kruys A."/>
            <person name="Hutchinson M.I."/>
            <person name="Powell A.J."/>
            <person name="Barry K."/>
            <person name="Miller A.N."/>
            <person name="Grigoriev I.V."/>
            <person name="Debuchy R."/>
            <person name="Gladieux P."/>
            <person name="Thoren M.H."/>
            <person name="Johannesson H."/>
        </authorList>
    </citation>
    <scope>NUCLEOTIDE SEQUENCE</scope>
    <source>
        <strain evidence="3">PSN243</strain>
    </source>
</reference>
<dbReference type="PANTHER" id="PTHR43283:SF3">
    <property type="entry name" value="BETA-LACTAMASE FAMILY PROTEIN (AFU_ORTHOLOGUE AFUA_5G07500)"/>
    <property type="match status" value="1"/>
</dbReference>
<feature type="domain" description="Peptidase S12 Pab87-related C-terminal" evidence="2">
    <location>
        <begin position="385"/>
        <end position="494"/>
    </location>
</feature>
<dbReference type="InterPro" id="IPR050789">
    <property type="entry name" value="Diverse_Enzym_Activities"/>
</dbReference>
<dbReference type="EMBL" id="MU865997">
    <property type="protein sequence ID" value="KAK4443224.1"/>
    <property type="molecule type" value="Genomic_DNA"/>
</dbReference>